<dbReference type="EMBL" id="REGN01001388">
    <property type="protein sequence ID" value="RNA35000.1"/>
    <property type="molecule type" value="Genomic_DNA"/>
</dbReference>
<evidence type="ECO:0000256" key="1">
    <source>
        <dbReference type="SAM" id="SignalP"/>
    </source>
</evidence>
<sequence>MKGYQVFLAIFCIIYAHLGRVQSLSCKVGFGISEPGSHELKTYFDNTVTANNCGTSGASNPVSEPRGCMKNVYELSGGNLYAEYACFTGTTKATEVHYGRKIFTYVCTTDNCNNSQNLKFNLVAISAFLFLSLAKYF</sequence>
<accession>A0A3M7SHF2</accession>
<comment type="caution">
    <text evidence="2">The sequence shown here is derived from an EMBL/GenBank/DDBJ whole genome shotgun (WGS) entry which is preliminary data.</text>
</comment>
<evidence type="ECO:0000313" key="3">
    <source>
        <dbReference type="Proteomes" id="UP000276133"/>
    </source>
</evidence>
<dbReference type="Proteomes" id="UP000276133">
    <property type="component" value="Unassembled WGS sequence"/>
</dbReference>
<organism evidence="2 3">
    <name type="scientific">Brachionus plicatilis</name>
    <name type="common">Marine rotifer</name>
    <name type="synonym">Brachionus muelleri</name>
    <dbReference type="NCBI Taxonomy" id="10195"/>
    <lineage>
        <taxon>Eukaryota</taxon>
        <taxon>Metazoa</taxon>
        <taxon>Spiralia</taxon>
        <taxon>Gnathifera</taxon>
        <taxon>Rotifera</taxon>
        <taxon>Eurotatoria</taxon>
        <taxon>Monogononta</taxon>
        <taxon>Pseudotrocha</taxon>
        <taxon>Ploima</taxon>
        <taxon>Brachionidae</taxon>
        <taxon>Brachionus</taxon>
    </lineage>
</organism>
<evidence type="ECO:0008006" key="4">
    <source>
        <dbReference type="Google" id="ProtNLM"/>
    </source>
</evidence>
<feature type="signal peptide" evidence="1">
    <location>
        <begin position="1"/>
        <end position="23"/>
    </location>
</feature>
<keyword evidence="1" id="KW-0732">Signal</keyword>
<feature type="chain" id="PRO_5017979942" description="UPAR/Ly6 domain-containing protein" evidence="1">
    <location>
        <begin position="24"/>
        <end position="137"/>
    </location>
</feature>
<dbReference type="AlphaFoldDB" id="A0A3M7SHF2"/>
<evidence type="ECO:0000313" key="2">
    <source>
        <dbReference type="EMBL" id="RNA35000.1"/>
    </source>
</evidence>
<protein>
    <recommendedName>
        <fullName evidence="4">UPAR/Ly6 domain-containing protein</fullName>
    </recommendedName>
</protein>
<keyword evidence="3" id="KW-1185">Reference proteome</keyword>
<name>A0A3M7SHF2_BRAPC</name>
<gene>
    <name evidence="2" type="ORF">BpHYR1_006763</name>
</gene>
<reference evidence="2 3" key="1">
    <citation type="journal article" date="2018" name="Sci. Rep.">
        <title>Genomic signatures of local adaptation to the degree of environmental predictability in rotifers.</title>
        <authorList>
            <person name="Franch-Gras L."/>
            <person name="Hahn C."/>
            <person name="Garcia-Roger E.M."/>
            <person name="Carmona M.J."/>
            <person name="Serra M."/>
            <person name="Gomez A."/>
        </authorList>
    </citation>
    <scope>NUCLEOTIDE SEQUENCE [LARGE SCALE GENOMIC DNA]</scope>
    <source>
        <strain evidence="2">HYR1</strain>
    </source>
</reference>
<proteinExistence type="predicted"/>